<protein>
    <submittedName>
        <fullName evidence="1">Uncharacterized protein</fullName>
    </submittedName>
</protein>
<name>A0A136JA60_9PEZI</name>
<reference evidence="2" key="1">
    <citation type="submission" date="2016-02" db="EMBL/GenBank/DDBJ databases">
        <title>Draft genome sequence of Microdochium bolleyi, a fungal endophyte of beachgrass.</title>
        <authorList>
            <consortium name="DOE Joint Genome Institute"/>
            <person name="David A.S."/>
            <person name="May G."/>
            <person name="Haridas S."/>
            <person name="Lim J."/>
            <person name="Wang M."/>
            <person name="Labutti K."/>
            <person name="Lipzen A."/>
            <person name="Barry K."/>
            <person name="Grigoriev I.V."/>
        </authorList>
    </citation>
    <scope>NUCLEOTIDE SEQUENCE [LARGE SCALE GENOMIC DNA]</scope>
    <source>
        <strain evidence="2">J235TASD1</strain>
    </source>
</reference>
<evidence type="ECO:0000313" key="1">
    <source>
        <dbReference type="EMBL" id="KXJ94064.1"/>
    </source>
</evidence>
<accession>A0A136JA60</accession>
<sequence length="56" mass="6045">MSGPRPVHALQARPSVHLPFLVGSCCVHPGDLARPDSRPWLWLISLASCPCSLPSQ</sequence>
<dbReference type="EMBL" id="KQ964247">
    <property type="protein sequence ID" value="KXJ94064.1"/>
    <property type="molecule type" value="Genomic_DNA"/>
</dbReference>
<gene>
    <name evidence="1" type="ORF">Micbo1qcDRAFT_159033</name>
</gene>
<dbReference type="Proteomes" id="UP000070501">
    <property type="component" value="Unassembled WGS sequence"/>
</dbReference>
<dbReference type="PROSITE" id="PS51257">
    <property type="entry name" value="PROKAR_LIPOPROTEIN"/>
    <property type="match status" value="1"/>
</dbReference>
<proteinExistence type="predicted"/>
<organism evidence="1 2">
    <name type="scientific">Microdochium bolleyi</name>
    <dbReference type="NCBI Taxonomy" id="196109"/>
    <lineage>
        <taxon>Eukaryota</taxon>
        <taxon>Fungi</taxon>
        <taxon>Dikarya</taxon>
        <taxon>Ascomycota</taxon>
        <taxon>Pezizomycotina</taxon>
        <taxon>Sordariomycetes</taxon>
        <taxon>Xylariomycetidae</taxon>
        <taxon>Xylariales</taxon>
        <taxon>Microdochiaceae</taxon>
        <taxon>Microdochium</taxon>
    </lineage>
</organism>
<dbReference type="AlphaFoldDB" id="A0A136JA60"/>
<keyword evidence="2" id="KW-1185">Reference proteome</keyword>
<dbReference type="InParanoid" id="A0A136JA60"/>
<evidence type="ECO:0000313" key="2">
    <source>
        <dbReference type="Proteomes" id="UP000070501"/>
    </source>
</evidence>